<gene>
    <name evidence="1" type="ORF">PoB_003813000</name>
</gene>
<evidence type="ECO:0000313" key="2">
    <source>
        <dbReference type="Proteomes" id="UP000735302"/>
    </source>
</evidence>
<comment type="caution">
    <text evidence="1">The sequence shown here is derived from an EMBL/GenBank/DDBJ whole genome shotgun (WGS) entry which is preliminary data.</text>
</comment>
<dbReference type="EMBL" id="BLXT01004325">
    <property type="protein sequence ID" value="GFO11625.1"/>
    <property type="molecule type" value="Genomic_DNA"/>
</dbReference>
<protein>
    <submittedName>
        <fullName evidence="1">Uncharacterized protein</fullName>
    </submittedName>
</protein>
<organism evidence="1 2">
    <name type="scientific">Plakobranchus ocellatus</name>
    <dbReference type="NCBI Taxonomy" id="259542"/>
    <lineage>
        <taxon>Eukaryota</taxon>
        <taxon>Metazoa</taxon>
        <taxon>Spiralia</taxon>
        <taxon>Lophotrochozoa</taxon>
        <taxon>Mollusca</taxon>
        <taxon>Gastropoda</taxon>
        <taxon>Heterobranchia</taxon>
        <taxon>Euthyneura</taxon>
        <taxon>Panpulmonata</taxon>
        <taxon>Sacoglossa</taxon>
        <taxon>Placobranchoidea</taxon>
        <taxon>Plakobranchidae</taxon>
        <taxon>Plakobranchus</taxon>
    </lineage>
</organism>
<name>A0AAV4AXU2_9GAST</name>
<keyword evidence="2" id="KW-1185">Reference proteome</keyword>
<proteinExistence type="predicted"/>
<dbReference type="AlphaFoldDB" id="A0AAV4AXU2"/>
<sequence>MSLIFSKEVVLFPLREVFLYRRILLLEVNQLVTINSTVPLYCRHLQWSSCHTHHHRHVRILRASYSLHVPNDDITDGVRDTQHLQFIT</sequence>
<evidence type="ECO:0000313" key="1">
    <source>
        <dbReference type="EMBL" id="GFO11625.1"/>
    </source>
</evidence>
<accession>A0AAV4AXU2</accession>
<reference evidence="1 2" key="1">
    <citation type="journal article" date="2021" name="Elife">
        <title>Chloroplast acquisition without the gene transfer in kleptoplastic sea slugs, Plakobranchus ocellatus.</title>
        <authorList>
            <person name="Maeda T."/>
            <person name="Takahashi S."/>
            <person name="Yoshida T."/>
            <person name="Shimamura S."/>
            <person name="Takaki Y."/>
            <person name="Nagai Y."/>
            <person name="Toyoda A."/>
            <person name="Suzuki Y."/>
            <person name="Arimoto A."/>
            <person name="Ishii H."/>
            <person name="Satoh N."/>
            <person name="Nishiyama T."/>
            <person name="Hasebe M."/>
            <person name="Maruyama T."/>
            <person name="Minagawa J."/>
            <person name="Obokata J."/>
            <person name="Shigenobu S."/>
        </authorList>
    </citation>
    <scope>NUCLEOTIDE SEQUENCE [LARGE SCALE GENOMIC DNA]</scope>
</reference>
<dbReference type="Proteomes" id="UP000735302">
    <property type="component" value="Unassembled WGS sequence"/>
</dbReference>